<feature type="compositionally biased region" description="Acidic residues" evidence="1">
    <location>
        <begin position="152"/>
        <end position="165"/>
    </location>
</feature>
<feature type="region of interest" description="Disordered" evidence="1">
    <location>
        <begin position="90"/>
        <end position="165"/>
    </location>
</feature>
<evidence type="ECO:0000313" key="3">
    <source>
        <dbReference type="Proteomes" id="UP001153076"/>
    </source>
</evidence>
<evidence type="ECO:0000256" key="1">
    <source>
        <dbReference type="SAM" id="MobiDB-lite"/>
    </source>
</evidence>
<dbReference type="AlphaFoldDB" id="A0A9Q1JTT4"/>
<accession>A0A9Q1JTT4</accession>
<evidence type="ECO:0000313" key="2">
    <source>
        <dbReference type="EMBL" id="KAJ8430869.1"/>
    </source>
</evidence>
<comment type="caution">
    <text evidence="2">The sequence shown here is derived from an EMBL/GenBank/DDBJ whole genome shotgun (WGS) entry which is preliminary data.</text>
</comment>
<dbReference type="Proteomes" id="UP001153076">
    <property type="component" value="Unassembled WGS sequence"/>
</dbReference>
<sequence length="165" mass="18222">MTKVKAILSTKANNTIDILRLWASVLTSPSIVRSSNYWLTGEWRLQARRLLSPHLLRFFERLHHLSPNCSPQHHHDTTICSPDSLNATALPSTPLPHSPITSLSRRPTVPHRYPSTPPPLSSTPLPLAQTAVAGQPLGNGEEVASYHRISFDDDADVENDDDPVA</sequence>
<keyword evidence="3" id="KW-1185">Reference proteome</keyword>
<organism evidence="2 3">
    <name type="scientific">Carnegiea gigantea</name>
    <dbReference type="NCBI Taxonomy" id="171969"/>
    <lineage>
        <taxon>Eukaryota</taxon>
        <taxon>Viridiplantae</taxon>
        <taxon>Streptophyta</taxon>
        <taxon>Embryophyta</taxon>
        <taxon>Tracheophyta</taxon>
        <taxon>Spermatophyta</taxon>
        <taxon>Magnoliopsida</taxon>
        <taxon>eudicotyledons</taxon>
        <taxon>Gunneridae</taxon>
        <taxon>Pentapetalae</taxon>
        <taxon>Caryophyllales</taxon>
        <taxon>Cactineae</taxon>
        <taxon>Cactaceae</taxon>
        <taxon>Cactoideae</taxon>
        <taxon>Echinocereeae</taxon>
        <taxon>Carnegiea</taxon>
    </lineage>
</organism>
<dbReference type="EMBL" id="JAKOGI010000746">
    <property type="protein sequence ID" value="KAJ8430869.1"/>
    <property type="molecule type" value="Genomic_DNA"/>
</dbReference>
<reference evidence="2" key="1">
    <citation type="submission" date="2022-04" db="EMBL/GenBank/DDBJ databases">
        <title>Carnegiea gigantea Genome sequencing and assembly v2.</title>
        <authorList>
            <person name="Copetti D."/>
            <person name="Sanderson M.J."/>
            <person name="Burquez A."/>
            <person name="Wojciechowski M.F."/>
        </authorList>
    </citation>
    <scope>NUCLEOTIDE SEQUENCE</scope>
    <source>
        <strain evidence="2">SGP5-SGP5p</strain>
        <tissue evidence="2">Aerial part</tissue>
    </source>
</reference>
<name>A0A9Q1JTT4_9CARY</name>
<gene>
    <name evidence="2" type="ORF">Cgig2_023547</name>
</gene>
<protein>
    <submittedName>
        <fullName evidence="2">Uncharacterized protein</fullName>
    </submittedName>
</protein>
<proteinExistence type="predicted"/>